<evidence type="ECO:0000256" key="9">
    <source>
        <dbReference type="ARBA" id="ARBA00023098"/>
    </source>
</evidence>
<evidence type="ECO:0000256" key="8">
    <source>
        <dbReference type="ARBA" id="ARBA00023034"/>
    </source>
</evidence>
<evidence type="ECO:0000256" key="5">
    <source>
        <dbReference type="ARBA" id="ARBA00022692"/>
    </source>
</evidence>
<evidence type="ECO:0000256" key="7">
    <source>
        <dbReference type="ARBA" id="ARBA00022989"/>
    </source>
</evidence>
<protein>
    <recommendedName>
        <fullName evidence="14">Lactosylceramide alpha-2,3-sialyltransferase</fullName>
        <ecNumber evidence="13">2.4.3.9</ecNumber>
    </recommendedName>
    <alternativeName>
        <fullName evidence="15">CMP-NeuAc:lactosylceramide alpha-2,3-sialyltransferase</fullName>
    </alternativeName>
    <alternativeName>
        <fullName evidence="18">Ganglioside GM3 synthase</fullName>
    </alternativeName>
    <alternativeName>
        <fullName evidence="17">ST3Gal V</fullName>
    </alternativeName>
    <alternativeName>
        <fullName evidence="16">Sialyltransferase 9</fullName>
    </alternativeName>
</protein>
<evidence type="ECO:0000313" key="25">
    <source>
        <dbReference type="Proteomes" id="UP000694395"/>
    </source>
</evidence>
<dbReference type="Pfam" id="PF00777">
    <property type="entry name" value="Glyco_transf_29"/>
    <property type="match status" value="1"/>
</dbReference>
<dbReference type="GO" id="GO:0047291">
    <property type="term" value="F:lactosylceramide alpha-2,3-sialyltransferase activity"/>
    <property type="evidence" value="ECO:0007669"/>
    <property type="project" value="UniProtKB-EC"/>
</dbReference>
<dbReference type="Ensembl" id="ENSOMYT00000074651.2">
    <property type="protein sequence ID" value="ENSOMYP00000068518.2"/>
    <property type="gene ID" value="ENSOMYG00000031744.2"/>
</dbReference>
<evidence type="ECO:0000256" key="21">
    <source>
        <dbReference type="ARBA" id="ARBA00048050"/>
    </source>
</evidence>
<dbReference type="GO" id="GO:0000139">
    <property type="term" value="C:Golgi membrane"/>
    <property type="evidence" value="ECO:0007669"/>
    <property type="project" value="UniProtKB-SubCell"/>
</dbReference>
<evidence type="ECO:0000256" key="4">
    <source>
        <dbReference type="ARBA" id="ARBA00022679"/>
    </source>
</evidence>
<keyword evidence="25" id="KW-1185">Reference proteome</keyword>
<keyword evidence="12" id="KW-0325">Glycoprotein</keyword>
<comment type="subcellular location">
    <subcellularLocation>
        <location evidence="1">Golgi apparatus membrane</location>
        <topology evidence="1">Single-pass type II membrane protein</topology>
    </subcellularLocation>
</comment>
<organism evidence="24 25">
    <name type="scientific">Oncorhynchus mykiss</name>
    <name type="common">Rainbow trout</name>
    <name type="synonym">Salmo gairdneri</name>
    <dbReference type="NCBI Taxonomy" id="8022"/>
    <lineage>
        <taxon>Eukaryota</taxon>
        <taxon>Metazoa</taxon>
        <taxon>Chordata</taxon>
        <taxon>Craniata</taxon>
        <taxon>Vertebrata</taxon>
        <taxon>Euteleostomi</taxon>
        <taxon>Actinopterygii</taxon>
        <taxon>Neopterygii</taxon>
        <taxon>Teleostei</taxon>
        <taxon>Protacanthopterygii</taxon>
        <taxon>Salmoniformes</taxon>
        <taxon>Salmonidae</taxon>
        <taxon>Salmoninae</taxon>
        <taxon>Oncorhynchus</taxon>
    </lineage>
</organism>
<comment type="function">
    <text evidence="20">Transfers the sialyl group (N-acetyl-alpha-neuraminyl or NeuAc) from CMP-NeuAc to the non-reducing terminal galactose (Gal) of glycosphingolipids forming gangliosides (important molecules involved in the regulation of multiple cellular processes, including cell proliferation and differentiation, apoptosis, embryogenesis, development, and oncogenesis). Mainly involved in the biosynthesis of ganglioside GM3 but can also use different glycolipids as substrate acceptors such as D-galactosylceramide (GalCer), asialo-GM2 (GA2) and asialo-GM1 (GA1), although less preferentially than beta-D-Gal-(1-&gt;4)-beta-D-Glc-(1&lt;-&gt;1)-Cer (LacCer).</text>
</comment>
<evidence type="ECO:0000256" key="18">
    <source>
        <dbReference type="ARBA" id="ARBA00042545"/>
    </source>
</evidence>
<evidence type="ECO:0000256" key="20">
    <source>
        <dbReference type="ARBA" id="ARBA00045587"/>
    </source>
</evidence>
<comment type="catalytic activity">
    <reaction evidence="23">
        <text>ganglioside GA1 (d18:1(4E)/18:0) + CMP-N-acetyl-beta-neuraminate = ganglioside GM1 (d18:1(4E)/18:0) + CMP + H(+)</text>
        <dbReference type="Rhea" id="RHEA:41784"/>
        <dbReference type="ChEBI" id="CHEBI:15378"/>
        <dbReference type="ChEBI" id="CHEBI:57812"/>
        <dbReference type="ChEBI" id="CHEBI:60377"/>
        <dbReference type="ChEBI" id="CHEBI:73110"/>
        <dbReference type="ChEBI" id="CHEBI:78484"/>
    </reaction>
    <physiologicalReaction direction="left-to-right" evidence="23">
        <dbReference type="Rhea" id="RHEA:41785"/>
    </physiologicalReaction>
</comment>
<evidence type="ECO:0000256" key="17">
    <source>
        <dbReference type="ARBA" id="ARBA00041976"/>
    </source>
</evidence>
<comment type="similarity">
    <text evidence="2">Belongs to the glycosyltransferase 29 family.</text>
</comment>
<keyword evidence="10" id="KW-0472">Membrane</keyword>
<evidence type="ECO:0000256" key="23">
    <source>
        <dbReference type="ARBA" id="ARBA00049539"/>
    </source>
</evidence>
<evidence type="ECO:0000256" key="12">
    <source>
        <dbReference type="ARBA" id="ARBA00023180"/>
    </source>
</evidence>
<dbReference type="InterPro" id="IPR051142">
    <property type="entry name" value="Glycosyltransferase_29"/>
</dbReference>
<dbReference type="PANTHER" id="PTHR13713">
    <property type="entry name" value="SIALYLTRANSFERASE"/>
    <property type="match status" value="1"/>
</dbReference>
<evidence type="ECO:0000256" key="6">
    <source>
        <dbReference type="ARBA" id="ARBA00022968"/>
    </source>
</evidence>
<dbReference type="FunFam" id="3.90.1480.20:FF:000006">
    <property type="entry name" value="ST3 beta-galactoside alpha-2,3-sialyltransferase 5"/>
    <property type="match status" value="1"/>
</dbReference>
<keyword evidence="4" id="KW-0808">Transferase</keyword>
<keyword evidence="9" id="KW-0443">Lipid metabolism</keyword>
<dbReference type="AlphaFoldDB" id="A0A8C7SRA2"/>
<comment type="catalytic activity">
    <reaction evidence="22">
        <text>ganglioside GA2 (d18:1(4E)/18:0) + CMP-N-acetyl-beta-neuraminate = ganglioside GM2 (d18:1(4E)/18:0) + CMP + H(+)</text>
        <dbReference type="Rhea" id="RHEA:41776"/>
        <dbReference type="ChEBI" id="CHEBI:15378"/>
        <dbReference type="ChEBI" id="CHEBI:57812"/>
        <dbReference type="ChEBI" id="CHEBI:60377"/>
        <dbReference type="ChEBI" id="CHEBI:78485"/>
        <dbReference type="ChEBI" id="CHEBI:78486"/>
    </reaction>
    <physiologicalReaction direction="left-to-right" evidence="22">
        <dbReference type="Rhea" id="RHEA:41777"/>
    </physiologicalReaction>
</comment>
<evidence type="ECO:0000256" key="14">
    <source>
        <dbReference type="ARBA" id="ARBA00039792"/>
    </source>
</evidence>
<keyword evidence="8" id="KW-0333">Golgi apparatus</keyword>
<comment type="catalytic activity">
    <reaction evidence="21">
        <text>a beta-D-Gal-(1&lt;-&gt;1')-ceramide + CMP-N-acetyl-beta-neuraminate = N-acetyl-alpha-neuraminosyl-(2-&gt;3)-beta-D-galactosyl-(1&lt;-&gt;1')-ceramide + CMP + H(+)</text>
        <dbReference type="Rhea" id="RHEA:41780"/>
        <dbReference type="ChEBI" id="CHEBI:15378"/>
        <dbReference type="ChEBI" id="CHEBI:57812"/>
        <dbReference type="ChEBI" id="CHEBI:60377"/>
        <dbReference type="ChEBI" id="CHEBI:82643"/>
        <dbReference type="ChEBI" id="CHEBI:143593"/>
    </reaction>
    <physiologicalReaction direction="left-to-right" evidence="21">
        <dbReference type="Rhea" id="RHEA:41781"/>
    </physiologicalReaction>
</comment>
<dbReference type="GO" id="GO:0006629">
    <property type="term" value="P:lipid metabolic process"/>
    <property type="evidence" value="ECO:0007669"/>
    <property type="project" value="UniProtKB-KW"/>
</dbReference>
<dbReference type="Proteomes" id="UP000694395">
    <property type="component" value="Chromosome 5"/>
</dbReference>
<reference evidence="24" key="2">
    <citation type="submission" date="2025-08" db="UniProtKB">
        <authorList>
            <consortium name="Ensembl"/>
        </authorList>
    </citation>
    <scope>IDENTIFICATION</scope>
</reference>
<dbReference type="PANTHER" id="PTHR13713:SF37">
    <property type="entry name" value="CMP-N-ACETYLNEURAMINATE-BETA-1,4-GALACTOSIDE ALPHA-2,3-SIALYLTRANSFERASE"/>
    <property type="match status" value="1"/>
</dbReference>
<keyword evidence="7" id="KW-1133">Transmembrane helix</keyword>
<dbReference type="GeneTree" id="ENSGT00940000157285"/>
<keyword evidence="3" id="KW-0328">Glycosyltransferase</keyword>
<reference evidence="24" key="1">
    <citation type="submission" date="2020-07" db="EMBL/GenBank/DDBJ databases">
        <title>A long reads based de novo assembly of the rainbow trout Arlee double haploid line genome.</title>
        <authorList>
            <person name="Gao G."/>
            <person name="Palti Y."/>
        </authorList>
    </citation>
    <scope>NUCLEOTIDE SEQUENCE [LARGE SCALE GENOMIC DNA]</scope>
</reference>
<reference evidence="24" key="3">
    <citation type="submission" date="2025-09" db="UniProtKB">
        <authorList>
            <consortium name="Ensembl"/>
        </authorList>
    </citation>
    <scope>IDENTIFICATION</scope>
</reference>
<evidence type="ECO:0000256" key="1">
    <source>
        <dbReference type="ARBA" id="ARBA00004323"/>
    </source>
</evidence>
<evidence type="ECO:0000256" key="10">
    <source>
        <dbReference type="ARBA" id="ARBA00023136"/>
    </source>
</evidence>
<evidence type="ECO:0000256" key="13">
    <source>
        <dbReference type="ARBA" id="ARBA00039111"/>
    </source>
</evidence>
<keyword evidence="11" id="KW-1015">Disulfide bond</keyword>
<sequence>MECIQSLMNHQSPSSTVCMVPCTVGGDESHEANPSPAPGALSHACPGLPLLLLWETAPEGLGTEIIPLELMYKYGNLSEGVCKPGYAAAKMTAIYPMFAKPAPMFLDPNFRRFSKISNFFSPFGIKTQEKIIDNILTATKSYGLGEELDSQSCKKCIIMGNGGILANKSMGVKIDEYDVIARLNEAPVSGYEKDVGSKTTMRITYPEGAIQKTERYEQGSLFVLSAFKALDFKWLRSIIFKERLRSTEGFWKSVARHVPREPSEMRILNPYFIQEAAFRFIGLPHNNGQMGRGNIPTLGTVAITMALHNCDEVAVAGFGYDMSTPHAPLHYYEKIRMAAIKEMEKCGRGRKCQLPNIT</sequence>
<keyword evidence="6" id="KW-0735">Signal-anchor</keyword>
<proteinExistence type="inferred from homology"/>
<name>A0A8C7SRA2_ONCMY</name>
<evidence type="ECO:0000256" key="16">
    <source>
        <dbReference type="ARBA" id="ARBA00041896"/>
    </source>
</evidence>
<evidence type="ECO:0000256" key="22">
    <source>
        <dbReference type="ARBA" id="ARBA00048805"/>
    </source>
</evidence>
<keyword evidence="5" id="KW-0812">Transmembrane</keyword>
<accession>A0A8C7SRA2</accession>
<comment type="catalytic activity">
    <reaction evidence="19">
        <text>a beta-D-Gal-(1-&gt;4)-beta-D-Glc-(1&lt;-&gt;1)-Cer(d18:1(4E)) + CMP-N-acetyl-beta-neuraminate = a ganglioside GM3 (d18:1(4E)) + CMP + H(+)</text>
        <dbReference type="Rhea" id="RHEA:18417"/>
        <dbReference type="ChEBI" id="CHEBI:15378"/>
        <dbReference type="ChEBI" id="CHEBI:17950"/>
        <dbReference type="ChEBI" id="CHEBI:57812"/>
        <dbReference type="ChEBI" id="CHEBI:60065"/>
        <dbReference type="ChEBI" id="CHEBI:60377"/>
        <dbReference type="EC" id="2.4.3.9"/>
    </reaction>
    <physiologicalReaction direction="left-to-right" evidence="19">
        <dbReference type="Rhea" id="RHEA:18418"/>
    </physiologicalReaction>
</comment>
<dbReference type="EC" id="2.4.3.9" evidence="13"/>
<dbReference type="Gene3D" id="3.90.1480.20">
    <property type="entry name" value="Glycosyl transferase family 29"/>
    <property type="match status" value="1"/>
</dbReference>
<evidence type="ECO:0000256" key="3">
    <source>
        <dbReference type="ARBA" id="ARBA00022676"/>
    </source>
</evidence>
<evidence type="ECO:0000256" key="2">
    <source>
        <dbReference type="ARBA" id="ARBA00006003"/>
    </source>
</evidence>
<dbReference type="InterPro" id="IPR038578">
    <property type="entry name" value="GT29-like_sf"/>
</dbReference>
<evidence type="ECO:0000256" key="11">
    <source>
        <dbReference type="ARBA" id="ARBA00023157"/>
    </source>
</evidence>
<evidence type="ECO:0000313" key="24">
    <source>
        <dbReference type="Ensembl" id="ENSOMYP00000068518.2"/>
    </source>
</evidence>
<evidence type="ECO:0000256" key="19">
    <source>
        <dbReference type="ARBA" id="ARBA00043651"/>
    </source>
</evidence>
<dbReference type="InterPro" id="IPR001675">
    <property type="entry name" value="Glyco_trans_29"/>
</dbReference>
<evidence type="ECO:0000256" key="15">
    <source>
        <dbReference type="ARBA" id="ARBA00041341"/>
    </source>
</evidence>